<reference evidence="2 3" key="2">
    <citation type="journal article" date="2018" name="New Phytol.">
        <title>High intraspecific genome diversity in the model arbuscular mycorrhizal symbiont Rhizophagus irregularis.</title>
        <authorList>
            <person name="Chen E.C.H."/>
            <person name="Morin E."/>
            <person name="Beaudet D."/>
            <person name="Noel J."/>
            <person name="Yildirir G."/>
            <person name="Ndikumana S."/>
            <person name="Charron P."/>
            <person name="St-Onge C."/>
            <person name="Giorgi J."/>
            <person name="Kruger M."/>
            <person name="Marton T."/>
            <person name="Ropars J."/>
            <person name="Grigoriev I.V."/>
            <person name="Hainaut M."/>
            <person name="Henrissat B."/>
            <person name="Roux C."/>
            <person name="Martin F."/>
            <person name="Corradi N."/>
        </authorList>
    </citation>
    <scope>NUCLEOTIDE SEQUENCE [LARGE SCALE GENOMIC DNA]</scope>
    <source>
        <strain evidence="2 3">DAOM 197198</strain>
    </source>
</reference>
<proteinExistence type="predicted"/>
<dbReference type="EMBL" id="AUPC02000282">
    <property type="protein sequence ID" value="POG62984.1"/>
    <property type="molecule type" value="Genomic_DNA"/>
</dbReference>
<organism evidence="2 3">
    <name type="scientific">Rhizophagus irregularis (strain DAOM 181602 / DAOM 197198 / MUCL 43194)</name>
    <name type="common">Arbuscular mycorrhizal fungus</name>
    <name type="synonym">Glomus intraradices</name>
    <dbReference type="NCBI Taxonomy" id="747089"/>
    <lineage>
        <taxon>Eukaryota</taxon>
        <taxon>Fungi</taxon>
        <taxon>Fungi incertae sedis</taxon>
        <taxon>Mucoromycota</taxon>
        <taxon>Glomeromycotina</taxon>
        <taxon>Glomeromycetes</taxon>
        <taxon>Glomerales</taxon>
        <taxon>Glomeraceae</taxon>
        <taxon>Rhizophagus</taxon>
    </lineage>
</organism>
<evidence type="ECO:0000313" key="3">
    <source>
        <dbReference type="Proteomes" id="UP000018888"/>
    </source>
</evidence>
<feature type="transmembrane region" description="Helical" evidence="1">
    <location>
        <begin position="285"/>
        <end position="304"/>
    </location>
</feature>
<keyword evidence="1" id="KW-1133">Transmembrane helix</keyword>
<keyword evidence="3" id="KW-1185">Reference proteome</keyword>
<feature type="transmembrane region" description="Helical" evidence="1">
    <location>
        <begin position="20"/>
        <end position="38"/>
    </location>
</feature>
<accession>A0A2P4PC67</accession>
<name>A0A2P4PC67_RHIID</name>
<comment type="caution">
    <text evidence="2">The sequence shown here is derived from an EMBL/GenBank/DDBJ whole genome shotgun (WGS) entry which is preliminary data.</text>
</comment>
<dbReference type="Proteomes" id="UP000018888">
    <property type="component" value="Unassembled WGS sequence"/>
</dbReference>
<evidence type="ECO:0000313" key="2">
    <source>
        <dbReference type="EMBL" id="POG62984.1"/>
    </source>
</evidence>
<protein>
    <submittedName>
        <fullName evidence="2">Uncharacterized protein</fullName>
    </submittedName>
</protein>
<dbReference type="AlphaFoldDB" id="A0A2P4PC67"/>
<sequence>MSIFKSFGLFRKTEPKFFNILRLLTALVFTCALGYYVWISLNKFVSEINPISLTYPKFHICPKTLSDDNNSIARISLYNLYHNRSDSHWYIIIPNNYSVNDDNKLMTKFYPNMTNNLYNNSVINGINGSDDNRCMEFAFRNDYIKNPKGHHKNALLFIITLDNSSIYNYFEIIFESFYITTKVTKSLSDDEQDINEVKLSQNQYFITPGRFHMCTFYFKSAKYYSTSLSGLLGFDADQDEMDIVIEDNILSQLPNTFNTVLELTYKYDFIVNDDVKTFENNVIKLISSFGGFYSAISGVFILLFGASKLSPWGICQMYLLRCWPCRRSFKKHLANRYVSRAGIPLADDPCSLPEGGRIEDRVAVLEILLKEYYIDNYYLDDLRKTHERYFKNTNTKK</sequence>
<dbReference type="VEuPathDB" id="FungiDB:RhiirFUN_016819"/>
<reference evidence="2 3" key="1">
    <citation type="journal article" date="2013" name="Proc. Natl. Acad. Sci. U.S.A.">
        <title>Genome of an arbuscular mycorrhizal fungus provides insight into the oldest plant symbiosis.</title>
        <authorList>
            <person name="Tisserant E."/>
            <person name="Malbreil M."/>
            <person name="Kuo A."/>
            <person name="Kohler A."/>
            <person name="Symeonidi A."/>
            <person name="Balestrini R."/>
            <person name="Charron P."/>
            <person name="Duensing N."/>
            <person name="Frei Dit Frey N."/>
            <person name="Gianinazzi-Pearson V."/>
            <person name="Gilbert L.B."/>
            <person name="Handa Y."/>
            <person name="Herr J.R."/>
            <person name="Hijri M."/>
            <person name="Koul R."/>
            <person name="Kawaguchi M."/>
            <person name="Krajinski F."/>
            <person name="Lammers P.J."/>
            <person name="Masclaux F.G."/>
            <person name="Murat C."/>
            <person name="Morin E."/>
            <person name="Ndikumana S."/>
            <person name="Pagni M."/>
            <person name="Petitpierre D."/>
            <person name="Requena N."/>
            <person name="Rosikiewicz P."/>
            <person name="Riley R."/>
            <person name="Saito K."/>
            <person name="San Clemente H."/>
            <person name="Shapiro H."/>
            <person name="van Tuinen D."/>
            <person name="Becard G."/>
            <person name="Bonfante P."/>
            <person name="Paszkowski U."/>
            <person name="Shachar-Hill Y.Y."/>
            <person name="Tuskan G.A."/>
            <person name="Young P.W."/>
            <person name="Sanders I.R."/>
            <person name="Henrissat B."/>
            <person name="Rensing S.A."/>
            <person name="Grigoriev I.V."/>
            <person name="Corradi N."/>
            <person name="Roux C."/>
            <person name="Martin F."/>
        </authorList>
    </citation>
    <scope>NUCLEOTIDE SEQUENCE [LARGE SCALE GENOMIC DNA]</scope>
    <source>
        <strain evidence="2 3">DAOM 197198</strain>
    </source>
</reference>
<keyword evidence="1" id="KW-0812">Transmembrane</keyword>
<keyword evidence="1" id="KW-0472">Membrane</keyword>
<gene>
    <name evidence="2" type="ORF">GLOIN_2v1690924</name>
</gene>
<evidence type="ECO:0000256" key="1">
    <source>
        <dbReference type="SAM" id="Phobius"/>
    </source>
</evidence>